<dbReference type="InterPro" id="IPR000524">
    <property type="entry name" value="Tscrpt_reg_HTH_GntR"/>
</dbReference>
<dbReference type="InterPro" id="IPR046335">
    <property type="entry name" value="LacI/GalR-like_sensor"/>
</dbReference>
<keyword evidence="3" id="KW-0238">DNA-binding</keyword>
<evidence type="ECO:0000256" key="4">
    <source>
        <dbReference type="ARBA" id="ARBA00023163"/>
    </source>
</evidence>
<evidence type="ECO:0000313" key="7">
    <source>
        <dbReference type="Proteomes" id="UP000051804"/>
    </source>
</evidence>
<evidence type="ECO:0000256" key="2">
    <source>
        <dbReference type="ARBA" id="ARBA00023015"/>
    </source>
</evidence>
<dbReference type="PANTHER" id="PTHR30146">
    <property type="entry name" value="LACI-RELATED TRANSCRIPTIONAL REPRESSOR"/>
    <property type="match status" value="1"/>
</dbReference>
<dbReference type="CDD" id="cd07377">
    <property type="entry name" value="WHTH_GntR"/>
    <property type="match status" value="1"/>
</dbReference>
<dbReference type="SUPFAM" id="SSF46785">
    <property type="entry name" value="Winged helix' DNA-binding domain"/>
    <property type="match status" value="1"/>
</dbReference>
<dbReference type="InterPro" id="IPR036390">
    <property type="entry name" value="WH_DNA-bd_sf"/>
</dbReference>
<keyword evidence="4" id="KW-0804">Transcription</keyword>
<dbReference type="Proteomes" id="UP000051804">
    <property type="component" value="Unassembled WGS sequence"/>
</dbReference>
<dbReference type="PANTHER" id="PTHR30146:SF95">
    <property type="entry name" value="RIBOSE OPERON REPRESSOR"/>
    <property type="match status" value="1"/>
</dbReference>
<gene>
    <name evidence="6" type="ORF">FD02_GL001359</name>
</gene>
<dbReference type="SMART" id="SM00345">
    <property type="entry name" value="HTH_GNTR"/>
    <property type="match status" value="1"/>
</dbReference>
<dbReference type="InterPro" id="IPR036388">
    <property type="entry name" value="WH-like_DNA-bd_sf"/>
</dbReference>
<name>A0A0R1JPA3_9LACO</name>
<dbReference type="InterPro" id="IPR028082">
    <property type="entry name" value="Peripla_BP_I"/>
</dbReference>
<dbReference type="Gene3D" id="1.10.10.10">
    <property type="entry name" value="Winged helix-like DNA-binding domain superfamily/Winged helix DNA-binding domain"/>
    <property type="match status" value="1"/>
</dbReference>
<evidence type="ECO:0000313" key="6">
    <source>
        <dbReference type="EMBL" id="KRK72939.1"/>
    </source>
</evidence>
<dbReference type="CDD" id="cd06267">
    <property type="entry name" value="PBP1_LacI_sugar_binding-like"/>
    <property type="match status" value="1"/>
</dbReference>
<dbReference type="Pfam" id="PF13377">
    <property type="entry name" value="Peripla_BP_3"/>
    <property type="match status" value="1"/>
</dbReference>
<protein>
    <recommendedName>
        <fullName evidence="5">HTH gntR-type domain-containing protein</fullName>
    </recommendedName>
</protein>
<feature type="domain" description="HTH gntR-type" evidence="5">
    <location>
        <begin position="1"/>
        <end position="67"/>
    </location>
</feature>
<dbReference type="PROSITE" id="PS50949">
    <property type="entry name" value="HTH_GNTR"/>
    <property type="match status" value="1"/>
</dbReference>
<dbReference type="GO" id="GO:0003700">
    <property type="term" value="F:DNA-binding transcription factor activity"/>
    <property type="evidence" value="ECO:0007669"/>
    <property type="project" value="InterPro"/>
</dbReference>
<keyword evidence="1" id="KW-0678">Repressor</keyword>
<evidence type="ECO:0000256" key="1">
    <source>
        <dbReference type="ARBA" id="ARBA00022491"/>
    </source>
</evidence>
<dbReference type="SUPFAM" id="SSF53822">
    <property type="entry name" value="Periplasmic binding protein-like I"/>
    <property type="match status" value="1"/>
</dbReference>
<dbReference type="PATRIC" id="fig|1291734.4.peg.1398"/>
<evidence type="ECO:0000259" key="5">
    <source>
        <dbReference type="PROSITE" id="PS50949"/>
    </source>
</evidence>
<evidence type="ECO:0000256" key="3">
    <source>
        <dbReference type="ARBA" id="ARBA00023125"/>
    </source>
</evidence>
<proteinExistence type="predicted"/>
<dbReference type="RefSeq" id="WP_054723022.1">
    <property type="nucleotide sequence ID" value="NZ_AZDJ01000016.1"/>
</dbReference>
<dbReference type="GO" id="GO:0000976">
    <property type="term" value="F:transcription cis-regulatory region binding"/>
    <property type="evidence" value="ECO:0007669"/>
    <property type="project" value="TreeGrafter"/>
</dbReference>
<dbReference type="EMBL" id="AZDJ01000016">
    <property type="protein sequence ID" value="KRK72939.1"/>
    <property type="molecule type" value="Genomic_DNA"/>
</dbReference>
<organism evidence="6 7">
    <name type="scientific">Lacticaseibacillus nasuensis JCM 17158</name>
    <dbReference type="NCBI Taxonomy" id="1291734"/>
    <lineage>
        <taxon>Bacteria</taxon>
        <taxon>Bacillati</taxon>
        <taxon>Bacillota</taxon>
        <taxon>Bacilli</taxon>
        <taxon>Lactobacillales</taxon>
        <taxon>Lactobacillaceae</taxon>
        <taxon>Lacticaseibacillus</taxon>
    </lineage>
</organism>
<sequence length="369" mass="41452">MYEQIYEDLKRRINEGKYPIGTKIPPEHALIAEYNVSRITIQKAVNQLAVEGLVKRRSGQGTTVIHQEELPASNTLLGLVMSGLSESYGDDLLRSICSTCEASGYSLVIKFANEDQRHEEEAVRALLAIPVRGILISPIQRSFYDQALVKEILTGFPVTVLDKEITGIDSLFVGTNHYQAAAEVAKRISDAGHHSIGLINYAEIMNFSLDARNRAFKDIYAHTNFPLKADAIPFIIRTAYLQRNNHAAVTEDIDRIKVFIRRNHPTCLIGIDNYITTLIYEAVTQLGLQVPQDICLFGFDSNHSTPPSLRYDTLVQNEQMIGKDAVTLLLRAINHEPIDKRAIRYPAQFVDNGTLIPTNQMRTDRLFSL</sequence>
<dbReference type="PRINTS" id="PR00035">
    <property type="entry name" value="HTHGNTR"/>
</dbReference>
<dbReference type="Gene3D" id="3.40.50.2300">
    <property type="match status" value="2"/>
</dbReference>
<dbReference type="FunFam" id="1.10.10.10:FF:000079">
    <property type="entry name" value="GntR family transcriptional regulator"/>
    <property type="match status" value="1"/>
</dbReference>
<dbReference type="STRING" id="1291734.FD02_GL001359"/>
<dbReference type="AlphaFoldDB" id="A0A0R1JPA3"/>
<dbReference type="Pfam" id="PF00392">
    <property type="entry name" value="GntR"/>
    <property type="match status" value="1"/>
</dbReference>
<keyword evidence="2" id="KW-0805">Transcription regulation</keyword>
<comment type="caution">
    <text evidence="6">The sequence shown here is derived from an EMBL/GenBank/DDBJ whole genome shotgun (WGS) entry which is preliminary data.</text>
</comment>
<keyword evidence="7" id="KW-1185">Reference proteome</keyword>
<reference evidence="6 7" key="1">
    <citation type="journal article" date="2015" name="Genome Announc.">
        <title>Expanding the biotechnology potential of lactobacilli through comparative genomics of 213 strains and associated genera.</title>
        <authorList>
            <person name="Sun Z."/>
            <person name="Harris H.M."/>
            <person name="McCann A."/>
            <person name="Guo C."/>
            <person name="Argimon S."/>
            <person name="Zhang W."/>
            <person name="Yang X."/>
            <person name="Jeffery I.B."/>
            <person name="Cooney J.C."/>
            <person name="Kagawa T.F."/>
            <person name="Liu W."/>
            <person name="Song Y."/>
            <person name="Salvetti E."/>
            <person name="Wrobel A."/>
            <person name="Rasinkangas P."/>
            <person name="Parkhill J."/>
            <person name="Rea M.C."/>
            <person name="O'Sullivan O."/>
            <person name="Ritari J."/>
            <person name="Douillard F.P."/>
            <person name="Paul Ross R."/>
            <person name="Yang R."/>
            <person name="Briner A.E."/>
            <person name="Felis G.E."/>
            <person name="de Vos W.M."/>
            <person name="Barrangou R."/>
            <person name="Klaenhammer T.R."/>
            <person name="Caufield P.W."/>
            <person name="Cui Y."/>
            <person name="Zhang H."/>
            <person name="O'Toole P.W."/>
        </authorList>
    </citation>
    <scope>NUCLEOTIDE SEQUENCE [LARGE SCALE GENOMIC DNA]</scope>
    <source>
        <strain evidence="6 7">JCM 17158</strain>
    </source>
</reference>
<accession>A0A0R1JPA3</accession>